<evidence type="ECO:0000256" key="2">
    <source>
        <dbReference type="ARBA" id="ARBA00022729"/>
    </source>
</evidence>
<evidence type="ECO:0000256" key="5">
    <source>
        <dbReference type="ARBA" id="ARBA00037847"/>
    </source>
</evidence>
<dbReference type="Proteomes" id="UP000572817">
    <property type="component" value="Unassembled WGS sequence"/>
</dbReference>
<feature type="chain" id="PRO_5034171072" description="J domain-containing protein" evidence="8">
    <location>
        <begin position="21"/>
        <end position="433"/>
    </location>
</feature>
<organism evidence="10 11">
    <name type="scientific">Botryosphaeria dothidea</name>
    <dbReference type="NCBI Taxonomy" id="55169"/>
    <lineage>
        <taxon>Eukaryota</taxon>
        <taxon>Fungi</taxon>
        <taxon>Dikarya</taxon>
        <taxon>Ascomycota</taxon>
        <taxon>Pezizomycotina</taxon>
        <taxon>Dothideomycetes</taxon>
        <taxon>Dothideomycetes incertae sedis</taxon>
        <taxon>Botryosphaeriales</taxon>
        <taxon>Botryosphaeriaceae</taxon>
        <taxon>Botryosphaeria</taxon>
    </lineage>
</organism>
<comment type="caution">
    <text evidence="10">The sequence shown here is derived from an EMBL/GenBank/DDBJ whole genome shotgun (WGS) entry which is preliminary data.</text>
</comment>
<dbReference type="PRINTS" id="PR00625">
    <property type="entry name" value="JDOMAIN"/>
</dbReference>
<dbReference type="InterPro" id="IPR052606">
    <property type="entry name" value="DnaJ_domain_protein"/>
</dbReference>
<dbReference type="EMBL" id="WWBZ02000016">
    <property type="protein sequence ID" value="KAF4309210.1"/>
    <property type="molecule type" value="Genomic_DNA"/>
</dbReference>
<feature type="compositionally biased region" description="Basic and acidic residues" evidence="6">
    <location>
        <begin position="260"/>
        <end position="272"/>
    </location>
</feature>
<dbReference type="InterPro" id="IPR036869">
    <property type="entry name" value="J_dom_sf"/>
</dbReference>
<keyword evidence="2 8" id="KW-0732">Signal</keyword>
<evidence type="ECO:0000256" key="3">
    <source>
        <dbReference type="ARBA" id="ARBA00022989"/>
    </source>
</evidence>
<evidence type="ECO:0000313" key="10">
    <source>
        <dbReference type="EMBL" id="KAF4309210.1"/>
    </source>
</evidence>
<name>A0A8H4IXD4_9PEZI</name>
<sequence>MRLTSLAALLLCVFASLVVAWSKEDHEIFRLRDEVVASEGPDATFYSFLGVSPTASQDEINKAYRKKSRQIHPDKARQAYLTTYAKPEKSKKDKVAGKKKPAVTVRKQPTAKELRQFDKEASARFARLGVVANILRGPERERYDHFLKNGFPAWRGTGYYYSRYRPGLGSVLFGLFVMMGGAAHYGALYLGWKRQRDFVDRYIRHARRAAWGDELGIQGIPGDLGGGSGTATPPEQPASQQQQYVDENSQPVTLNRRQKRMQEKEARKEGKGSKSAKAAKQARNSGISTPVEAELTSGGPRGPKKRVQAENGKVLIVDSAGNVFLEEETDDGDVHEFLLDVDEIPKPSFRDTAVIRLPVWFYRKSVGRLFGKSSSEIALEAAAEDVEVEFNGVEEKGVMNGEADAKEVNDALKSATANNANAESRKRKVRRAR</sequence>
<proteinExistence type="predicted"/>
<accession>A0A8H4IXD4</accession>
<dbReference type="CDD" id="cd06257">
    <property type="entry name" value="DnaJ"/>
    <property type="match status" value="1"/>
</dbReference>
<feature type="domain" description="J" evidence="9">
    <location>
        <begin position="44"/>
        <end position="147"/>
    </location>
</feature>
<gene>
    <name evidence="10" type="ORF">GTA08_BOTSDO02836</name>
</gene>
<dbReference type="GO" id="GO:0012505">
    <property type="term" value="C:endomembrane system"/>
    <property type="evidence" value="ECO:0007669"/>
    <property type="project" value="UniProtKB-SubCell"/>
</dbReference>
<feature type="region of interest" description="Disordered" evidence="6">
    <location>
        <begin position="222"/>
        <end position="307"/>
    </location>
</feature>
<dbReference type="Pfam" id="PF00226">
    <property type="entry name" value="DnaJ"/>
    <property type="match status" value="1"/>
</dbReference>
<dbReference type="Gene3D" id="1.10.287.110">
    <property type="entry name" value="DnaJ domain"/>
    <property type="match status" value="1"/>
</dbReference>
<feature type="compositionally biased region" description="Polar residues" evidence="6">
    <location>
        <begin position="230"/>
        <end position="255"/>
    </location>
</feature>
<protein>
    <recommendedName>
        <fullName evidence="9">J domain-containing protein</fullName>
    </recommendedName>
</protein>
<evidence type="ECO:0000256" key="7">
    <source>
        <dbReference type="SAM" id="Phobius"/>
    </source>
</evidence>
<dbReference type="SUPFAM" id="SSF46565">
    <property type="entry name" value="Chaperone J-domain"/>
    <property type="match status" value="1"/>
</dbReference>
<dbReference type="PROSITE" id="PS50076">
    <property type="entry name" value="DNAJ_2"/>
    <property type="match status" value="1"/>
</dbReference>
<evidence type="ECO:0000313" key="11">
    <source>
        <dbReference type="Proteomes" id="UP000572817"/>
    </source>
</evidence>
<evidence type="ECO:0000256" key="6">
    <source>
        <dbReference type="SAM" id="MobiDB-lite"/>
    </source>
</evidence>
<reference evidence="10" key="1">
    <citation type="submission" date="2020-04" db="EMBL/GenBank/DDBJ databases">
        <title>Genome Assembly and Annotation of Botryosphaeria dothidea sdau 11-99, a Latent Pathogen of Apple Fruit Ring Rot in China.</title>
        <authorList>
            <person name="Yu C."/>
            <person name="Diao Y."/>
            <person name="Lu Q."/>
            <person name="Zhao J."/>
            <person name="Cui S."/>
            <person name="Peng C."/>
            <person name="He B."/>
            <person name="Liu H."/>
        </authorList>
    </citation>
    <scope>NUCLEOTIDE SEQUENCE [LARGE SCALE GENOMIC DNA]</scope>
    <source>
        <strain evidence="10">Sdau11-99</strain>
    </source>
</reference>
<feature type="region of interest" description="Disordered" evidence="6">
    <location>
        <begin position="411"/>
        <end position="433"/>
    </location>
</feature>
<evidence type="ECO:0000256" key="1">
    <source>
        <dbReference type="ARBA" id="ARBA00022692"/>
    </source>
</evidence>
<keyword evidence="11" id="KW-1185">Reference proteome</keyword>
<dbReference type="OrthoDB" id="413400at2759"/>
<dbReference type="AlphaFoldDB" id="A0A8H4IXD4"/>
<evidence type="ECO:0000259" key="9">
    <source>
        <dbReference type="PROSITE" id="PS50076"/>
    </source>
</evidence>
<keyword evidence="4 7" id="KW-0472">Membrane</keyword>
<evidence type="ECO:0000256" key="8">
    <source>
        <dbReference type="SAM" id="SignalP"/>
    </source>
</evidence>
<keyword evidence="1 7" id="KW-0812">Transmembrane</keyword>
<keyword evidence="3 7" id="KW-1133">Transmembrane helix</keyword>
<comment type="subcellular location">
    <subcellularLocation>
        <location evidence="5">Endomembrane system</location>
        <topology evidence="5">Single-pass membrane protein</topology>
    </subcellularLocation>
</comment>
<feature type="compositionally biased region" description="Low complexity" evidence="6">
    <location>
        <begin position="273"/>
        <end position="283"/>
    </location>
</feature>
<dbReference type="PANTHER" id="PTHR44653">
    <property type="entry name" value="DNAJ HOMOLOG SUBFAMILY C MEMBER 1"/>
    <property type="match status" value="1"/>
</dbReference>
<feature type="transmembrane region" description="Helical" evidence="7">
    <location>
        <begin position="171"/>
        <end position="192"/>
    </location>
</feature>
<evidence type="ECO:0000256" key="4">
    <source>
        <dbReference type="ARBA" id="ARBA00023136"/>
    </source>
</evidence>
<dbReference type="PANTHER" id="PTHR44653:SF2">
    <property type="entry name" value="DNAJ HOMOLOG SUBFAMILY C MEMBER 1"/>
    <property type="match status" value="1"/>
</dbReference>
<dbReference type="SMART" id="SM00271">
    <property type="entry name" value="DnaJ"/>
    <property type="match status" value="1"/>
</dbReference>
<feature type="signal peptide" evidence="8">
    <location>
        <begin position="1"/>
        <end position="20"/>
    </location>
</feature>
<dbReference type="InterPro" id="IPR001623">
    <property type="entry name" value="DnaJ_domain"/>
</dbReference>